<evidence type="ECO:0000256" key="1">
    <source>
        <dbReference type="ARBA" id="ARBA00022723"/>
    </source>
</evidence>
<reference evidence="6 7" key="1">
    <citation type="submission" date="2013-11" db="EMBL/GenBank/DDBJ databases">
        <title>Draft genome of the bovine lungworm Dictyocaulus viviparus.</title>
        <authorList>
            <person name="Mitreva M."/>
        </authorList>
    </citation>
    <scope>NUCLEOTIDE SEQUENCE [LARGE SCALE GENOMIC DNA]</scope>
    <source>
        <strain evidence="6 7">HannoverDv2000</strain>
    </source>
</reference>
<protein>
    <submittedName>
        <fullName evidence="6">Zinc finger, C3HC4 type</fullName>
    </submittedName>
</protein>
<dbReference type="InterPro" id="IPR013083">
    <property type="entry name" value="Znf_RING/FYVE/PHD"/>
</dbReference>
<dbReference type="Pfam" id="PF13445">
    <property type="entry name" value="zf-RING_UBOX"/>
    <property type="match status" value="1"/>
</dbReference>
<dbReference type="InterPro" id="IPR001841">
    <property type="entry name" value="Znf_RING"/>
</dbReference>
<reference evidence="7" key="2">
    <citation type="journal article" date="2016" name="Sci. Rep.">
        <title>Dictyocaulus viviparus genome, variome and transcriptome elucidate lungworm biology and support future intervention.</title>
        <authorList>
            <person name="McNulty S.N."/>
            <person name="Strube C."/>
            <person name="Rosa B.A."/>
            <person name="Martin J.C."/>
            <person name="Tyagi R."/>
            <person name="Choi Y.J."/>
            <person name="Wang Q."/>
            <person name="Hallsworth Pepin K."/>
            <person name="Zhang X."/>
            <person name="Ozersky P."/>
            <person name="Wilson R.K."/>
            <person name="Sternberg P.W."/>
            <person name="Gasser R.B."/>
            <person name="Mitreva M."/>
        </authorList>
    </citation>
    <scope>NUCLEOTIDE SEQUENCE [LARGE SCALE GENOMIC DNA]</scope>
    <source>
        <strain evidence="7">HannoverDv2000</strain>
    </source>
</reference>
<feature type="domain" description="RING-type" evidence="5">
    <location>
        <begin position="41"/>
        <end position="81"/>
    </location>
</feature>
<dbReference type="GO" id="GO:0008270">
    <property type="term" value="F:zinc ion binding"/>
    <property type="evidence" value="ECO:0007669"/>
    <property type="project" value="UniProtKB-KW"/>
</dbReference>
<dbReference type="PROSITE" id="PS00518">
    <property type="entry name" value="ZF_RING_1"/>
    <property type="match status" value="1"/>
</dbReference>
<keyword evidence="1" id="KW-0479">Metal-binding</keyword>
<keyword evidence="3" id="KW-0862">Zinc</keyword>
<dbReference type="AlphaFoldDB" id="A0A0D8XDJ0"/>
<evidence type="ECO:0000313" key="7">
    <source>
        <dbReference type="Proteomes" id="UP000053766"/>
    </source>
</evidence>
<dbReference type="OrthoDB" id="5844798at2759"/>
<keyword evidence="2 4" id="KW-0863">Zinc-finger</keyword>
<organism evidence="6 7">
    <name type="scientific">Dictyocaulus viviparus</name>
    <name type="common">Bovine lungworm</name>
    <dbReference type="NCBI Taxonomy" id="29172"/>
    <lineage>
        <taxon>Eukaryota</taxon>
        <taxon>Metazoa</taxon>
        <taxon>Ecdysozoa</taxon>
        <taxon>Nematoda</taxon>
        <taxon>Chromadorea</taxon>
        <taxon>Rhabditida</taxon>
        <taxon>Rhabditina</taxon>
        <taxon>Rhabditomorpha</taxon>
        <taxon>Strongyloidea</taxon>
        <taxon>Metastrongylidae</taxon>
        <taxon>Dictyocaulus</taxon>
    </lineage>
</organism>
<evidence type="ECO:0000256" key="4">
    <source>
        <dbReference type="PROSITE-ProRule" id="PRU00175"/>
    </source>
</evidence>
<sequence length="99" mass="10995">MTDIIRQVVGRLTARLSKNKYPVAHIEGAESVMIDSSVLCCPVCYNVFASAPSILQCGHTFCVKCLRNIATLGSMNRWGRCFSTLALQHQICDDLDKFL</sequence>
<dbReference type="SMART" id="SM00184">
    <property type="entry name" value="RING"/>
    <property type="match status" value="1"/>
</dbReference>
<evidence type="ECO:0000256" key="3">
    <source>
        <dbReference type="ARBA" id="ARBA00022833"/>
    </source>
</evidence>
<dbReference type="PROSITE" id="PS50089">
    <property type="entry name" value="ZF_RING_2"/>
    <property type="match status" value="1"/>
</dbReference>
<name>A0A0D8XDJ0_DICVI</name>
<evidence type="ECO:0000256" key="2">
    <source>
        <dbReference type="ARBA" id="ARBA00022771"/>
    </source>
</evidence>
<dbReference type="Gene3D" id="3.30.40.10">
    <property type="entry name" value="Zinc/RING finger domain, C3HC4 (zinc finger)"/>
    <property type="match status" value="1"/>
</dbReference>
<dbReference type="InterPro" id="IPR017907">
    <property type="entry name" value="Znf_RING_CS"/>
</dbReference>
<gene>
    <name evidence="6" type="ORF">DICVIV_11319</name>
</gene>
<keyword evidence="7" id="KW-1185">Reference proteome</keyword>
<dbReference type="InterPro" id="IPR027370">
    <property type="entry name" value="Znf-RING_euk"/>
</dbReference>
<dbReference type="Proteomes" id="UP000053766">
    <property type="component" value="Unassembled WGS sequence"/>
</dbReference>
<accession>A0A0D8XDJ0</accession>
<dbReference type="SUPFAM" id="SSF57850">
    <property type="entry name" value="RING/U-box"/>
    <property type="match status" value="1"/>
</dbReference>
<dbReference type="EMBL" id="KN716638">
    <property type="protein sequence ID" value="KJH42685.1"/>
    <property type="molecule type" value="Genomic_DNA"/>
</dbReference>
<proteinExistence type="predicted"/>
<evidence type="ECO:0000259" key="5">
    <source>
        <dbReference type="PROSITE" id="PS50089"/>
    </source>
</evidence>
<evidence type="ECO:0000313" key="6">
    <source>
        <dbReference type="EMBL" id="KJH42685.1"/>
    </source>
</evidence>